<dbReference type="Proteomes" id="UP000249557">
    <property type="component" value="Unassembled WGS sequence"/>
</dbReference>
<sequence>KWIKVDGPLSLSRGDTVRVDLYVSVPTGRSFVAVHDPLPGALETVNADLAISSSADTEGAGEKDGDWIDYGEGRWSFYHRELRHDSARFYADWLEPGNYRLSYTAQAIADGTFTAPPTRAEEMYNPDIFGLGTGTKVVVETAR</sequence>
<dbReference type="GO" id="GO:0004866">
    <property type="term" value="F:endopeptidase inhibitor activity"/>
    <property type="evidence" value="ECO:0007669"/>
    <property type="project" value="TreeGrafter"/>
</dbReference>
<name>A0A2W5A230_9BACT</name>
<protein>
    <recommendedName>
        <fullName evidence="1">Bacterial alpha-2-macroglobulin MG10 domain-containing protein</fullName>
    </recommendedName>
</protein>
<dbReference type="InterPro" id="IPR041246">
    <property type="entry name" value="Bact_MG10"/>
</dbReference>
<feature type="non-terminal residue" evidence="2">
    <location>
        <position position="1"/>
    </location>
</feature>
<feature type="domain" description="Bacterial alpha-2-macroglobulin MG10" evidence="1">
    <location>
        <begin position="10"/>
        <end position="127"/>
    </location>
</feature>
<dbReference type="AlphaFoldDB" id="A0A2W5A230"/>
<proteinExistence type="predicted"/>
<dbReference type="PANTHER" id="PTHR40094">
    <property type="entry name" value="ALPHA-2-MACROGLOBULIN HOMOLOG"/>
    <property type="match status" value="1"/>
</dbReference>
<dbReference type="InterPro" id="IPR051802">
    <property type="entry name" value="YfhM-like"/>
</dbReference>
<evidence type="ECO:0000313" key="2">
    <source>
        <dbReference type="EMBL" id="PZO87407.1"/>
    </source>
</evidence>
<evidence type="ECO:0000259" key="1">
    <source>
        <dbReference type="Pfam" id="PF17973"/>
    </source>
</evidence>
<dbReference type="EMBL" id="QFNK01000059">
    <property type="protein sequence ID" value="PZO87407.1"/>
    <property type="molecule type" value="Genomic_DNA"/>
</dbReference>
<dbReference type="PANTHER" id="PTHR40094:SF1">
    <property type="entry name" value="UBIQUITIN DOMAIN-CONTAINING PROTEIN"/>
    <property type="match status" value="1"/>
</dbReference>
<accession>A0A2W5A230</accession>
<reference evidence="2 3" key="1">
    <citation type="submission" date="2017-08" db="EMBL/GenBank/DDBJ databases">
        <title>Infants hospitalized years apart are colonized by the same room-sourced microbial strains.</title>
        <authorList>
            <person name="Brooks B."/>
            <person name="Olm M.R."/>
            <person name="Firek B.A."/>
            <person name="Baker R."/>
            <person name="Thomas B.C."/>
            <person name="Morowitz M.J."/>
            <person name="Banfield J.F."/>
        </authorList>
    </citation>
    <scope>NUCLEOTIDE SEQUENCE [LARGE SCALE GENOMIC DNA]</scope>
    <source>
        <strain evidence="2">S2_018_000_R2_104</strain>
    </source>
</reference>
<organism evidence="2 3">
    <name type="scientific">Micavibrio aeruginosavorus</name>
    <dbReference type="NCBI Taxonomy" id="349221"/>
    <lineage>
        <taxon>Bacteria</taxon>
        <taxon>Pseudomonadati</taxon>
        <taxon>Bdellovibrionota</taxon>
        <taxon>Bdellovibrionia</taxon>
        <taxon>Bdellovibrionales</taxon>
        <taxon>Pseudobdellovibrionaceae</taxon>
        <taxon>Micavibrio</taxon>
    </lineage>
</organism>
<dbReference type="Pfam" id="PF17973">
    <property type="entry name" value="bMG10"/>
    <property type="match status" value="1"/>
</dbReference>
<comment type="caution">
    <text evidence="2">The sequence shown here is derived from an EMBL/GenBank/DDBJ whole genome shotgun (WGS) entry which is preliminary data.</text>
</comment>
<evidence type="ECO:0000313" key="3">
    <source>
        <dbReference type="Proteomes" id="UP000249557"/>
    </source>
</evidence>
<gene>
    <name evidence="2" type="ORF">DI626_04105</name>
</gene>